<reference evidence="2" key="2">
    <citation type="submission" date="2020-05" db="UniProtKB">
        <authorList>
            <consortium name="EnsemblMetazoa"/>
        </authorList>
    </citation>
    <scope>IDENTIFICATION</scope>
</reference>
<sequence>MGTSKRDARSRWNAGASYSFAGRLRYRDCTDAIIIENECGFFAASLFLWADVSSLAPKRVRFSPELGRASRAGGGRLVLCVAEESHPALGMPDPPAPPLKKWLRRALAKALGSCPAEIDKTL</sequence>
<organism evidence="1">
    <name type="scientific">Anopheles sinensis</name>
    <name type="common">Mosquito</name>
    <dbReference type="NCBI Taxonomy" id="74873"/>
    <lineage>
        <taxon>Eukaryota</taxon>
        <taxon>Metazoa</taxon>
        <taxon>Ecdysozoa</taxon>
        <taxon>Arthropoda</taxon>
        <taxon>Hexapoda</taxon>
        <taxon>Insecta</taxon>
        <taxon>Pterygota</taxon>
        <taxon>Neoptera</taxon>
        <taxon>Endopterygota</taxon>
        <taxon>Diptera</taxon>
        <taxon>Nematocera</taxon>
        <taxon>Culicoidea</taxon>
        <taxon>Culicidae</taxon>
        <taxon>Anophelinae</taxon>
        <taxon>Anopheles</taxon>
    </lineage>
</organism>
<proteinExistence type="predicted"/>
<accession>A0A084W5G1</accession>
<gene>
    <name evidence="1" type="ORF">ZHAS_00013392</name>
</gene>
<evidence type="ECO:0000313" key="3">
    <source>
        <dbReference type="Proteomes" id="UP000030765"/>
    </source>
</evidence>
<dbReference type="EnsemblMetazoa" id="ASIC013392-RA">
    <property type="protein sequence ID" value="ASIC013392-PA"/>
    <property type="gene ID" value="ASIC013392"/>
</dbReference>
<evidence type="ECO:0000313" key="2">
    <source>
        <dbReference type="EnsemblMetazoa" id="ASIC013392-PA"/>
    </source>
</evidence>
<dbReference type="AlphaFoldDB" id="A0A084W5G1"/>
<reference evidence="1 3" key="1">
    <citation type="journal article" date="2014" name="BMC Genomics">
        <title>Genome sequence of Anopheles sinensis provides insight into genetics basis of mosquito competence for malaria parasites.</title>
        <authorList>
            <person name="Zhou D."/>
            <person name="Zhang D."/>
            <person name="Ding G."/>
            <person name="Shi L."/>
            <person name="Hou Q."/>
            <person name="Ye Y."/>
            <person name="Xu Y."/>
            <person name="Zhou H."/>
            <person name="Xiong C."/>
            <person name="Li S."/>
            <person name="Yu J."/>
            <person name="Hong S."/>
            <person name="Yu X."/>
            <person name="Zou P."/>
            <person name="Chen C."/>
            <person name="Chang X."/>
            <person name="Wang W."/>
            <person name="Lv Y."/>
            <person name="Sun Y."/>
            <person name="Ma L."/>
            <person name="Shen B."/>
            <person name="Zhu C."/>
        </authorList>
    </citation>
    <scope>NUCLEOTIDE SEQUENCE [LARGE SCALE GENOMIC DNA]</scope>
</reference>
<name>A0A084W5G1_ANOSI</name>
<dbReference type="VEuPathDB" id="VectorBase:ASIC013392"/>
<dbReference type="EMBL" id="KE525303">
    <property type="protein sequence ID" value="KFB45455.1"/>
    <property type="molecule type" value="Genomic_DNA"/>
</dbReference>
<dbReference type="EMBL" id="ATLV01020623">
    <property type="status" value="NOT_ANNOTATED_CDS"/>
    <property type="molecule type" value="Genomic_DNA"/>
</dbReference>
<protein>
    <submittedName>
        <fullName evidence="1 2">Uncharacterized protein</fullName>
    </submittedName>
</protein>
<dbReference type="Proteomes" id="UP000030765">
    <property type="component" value="Unassembled WGS sequence"/>
</dbReference>
<evidence type="ECO:0000313" key="1">
    <source>
        <dbReference type="EMBL" id="KFB45455.1"/>
    </source>
</evidence>
<keyword evidence="3" id="KW-1185">Reference proteome</keyword>